<dbReference type="InterPro" id="IPR004413">
    <property type="entry name" value="GatB"/>
</dbReference>
<sequence length="490" mass="55575">MKEYVATVGLEIHTQLKTTSKMFCRCSAEYFGTTPNSHTCPVCLGLPGALPVINKEAIEKAVKLSLALNCQVAPESKFDRKNYFYPDLPKGYQISQFDRPIGRDGWVELGGKKIRVSRVHMEEDTGKLVHSEVGGKRVSLIDFNRSGVPLMEIVSEPDVASPEEARLYAKKLHQIARYLEVSDADMEKAGMRFDTNVSVRPKGDSKLGAKVEIKNINSFRFLERGIAYEIERQIALVKSGEKIRQETRGWVETKGITVLQRTKESSPDYRYFPEPDLPPVVFKKAQIEKLRTALPELPDEKIKRFEEEYSLDKKTTQILSESKNFAQWYEEALAIYAKDDKGKAYKAKRLANWVVGELVRQLRERSLTIENVPIEPAAFVELLDFIDREETNQAAAKQVLTSMFETGMLPAKIIKEKGLAQVSKEEELEKVILEVINDFKKAVDDYRLGKEASFGFLVGQVMRKTDGRANPKVVGEILRKKLTYGNRNPS</sequence>
<dbReference type="Gene3D" id="1.10.150.380">
    <property type="entry name" value="GatB domain, N-terminal subdomain"/>
    <property type="match status" value="1"/>
</dbReference>
<accession>A0A1G1W7B0</accession>
<dbReference type="InterPro" id="IPR003789">
    <property type="entry name" value="Asn/Gln_tRNA_amidoTrase-B-like"/>
</dbReference>
<proteinExistence type="inferred from homology"/>
<dbReference type="PROSITE" id="PS01234">
    <property type="entry name" value="GATB"/>
    <property type="match status" value="1"/>
</dbReference>
<dbReference type="InterPro" id="IPR017958">
    <property type="entry name" value="Gln-tRNA_amidoTrfase_suB_CS"/>
</dbReference>
<dbReference type="Pfam" id="PF02934">
    <property type="entry name" value="GatB_N"/>
    <property type="match status" value="1"/>
</dbReference>
<dbReference type="FunFam" id="1.10.10.410:FF:000001">
    <property type="entry name" value="Aspartyl/glutamyl-tRNA(Asn/Gln) amidotransferase subunit B"/>
    <property type="match status" value="1"/>
</dbReference>
<dbReference type="GO" id="GO:0050567">
    <property type="term" value="F:glutaminyl-tRNA synthase (glutamine-hydrolyzing) activity"/>
    <property type="evidence" value="ECO:0007669"/>
    <property type="project" value="UniProtKB-UniRule"/>
</dbReference>
<reference evidence="12 13" key="1">
    <citation type="journal article" date="2016" name="Nat. Commun.">
        <title>Thousands of microbial genomes shed light on interconnected biogeochemical processes in an aquifer system.</title>
        <authorList>
            <person name="Anantharaman K."/>
            <person name="Brown C.T."/>
            <person name="Hug L.A."/>
            <person name="Sharon I."/>
            <person name="Castelle C.J."/>
            <person name="Probst A.J."/>
            <person name="Thomas B.C."/>
            <person name="Singh A."/>
            <person name="Wilkins M.J."/>
            <person name="Karaoz U."/>
            <person name="Brodie E.L."/>
            <person name="Williams K.H."/>
            <person name="Hubbard S.S."/>
            <person name="Banfield J.F."/>
        </authorList>
    </citation>
    <scope>NUCLEOTIDE SEQUENCE [LARGE SCALE GENOMIC DNA]</scope>
</reference>
<evidence type="ECO:0000313" key="13">
    <source>
        <dbReference type="Proteomes" id="UP000178493"/>
    </source>
</evidence>
<protein>
    <recommendedName>
        <fullName evidence="10">Aspartyl/glutamyl-tRNA(Asn/Gln) amidotransferase subunit B</fullName>
        <shortName evidence="10">Asp/Glu-ADT subunit B</shortName>
        <ecNumber evidence="10">6.3.5.-</ecNumber>
    </recommendedName>
</protein>
<feature type="domain" description="Asn/Gln amidotransferase" evidence="11">
    <location>
        <begin position="327"/>
        <end position="482"/>
    </location>
</feature>
<dbReference type="SMART" id="SM00845">
    <property type="entry name" value="GatB_Yqey"/>
    <property type="match status" value="1"/>
</dbReference>
<dbReference type="GO" id="GO:0006412">
    <property type="term" value="P:translation"/>
    <property type="evidence" value="ECO:0007669"/>
    <property type="project" value="UniProtKB-UniRule"/>
</dbReference>
<comment type="caution">
    <text evidence="12">The sequence shown here is derived from an EMBL/GenBank/DDBJ whole genome shotgun (WGS) entry which is preliminary data.</text>
</comment>
<dbReference type="InterPro" id="IPR014746">
    <property type="entry name" value="Gln_synth/guanido_kin_cat_dom"/>
</dbReference>
<evidence type="ECO:0000313" key="12">
    <source>
        <dbReference type="EMBL" id="OGY23562.1"/>
    </source>
</evidence>
<keyword evidence="6 10" id="KW-0648">Protein biosynthesis</keyword>
<dbReference type="SUPFAM" id="SSF89095">
    <property type="entry name" value="GatB/YqeY motif"/>
    <property type="match status" value="1"/>
</dbReference>
<dbReference type="InterPro" id="IPR042114">
    <property type="entry name" value="GatB_C_1"/>
</dbReference>
<comment type="function">
    <text evidence="7 10">Allows the formation of correctly charged Asn-tRNA(Asn) or Gln-tRNA(Gln) through the transamidation of misacylated Asp-tRNA(Asn) or Glu-tRNA(Gln) in organisms which lack either or both of asparaginyl-tRNA or glutaminyl-tRNA synthetases. The reaction takes place in the presence of glutamine and ATP through an activated phospho-Asp-tRNA(Asn) or phospho-Glu-tRNA(Gln).</text>
</comment>
<evidence type="ECO:0000256" key="5">
    <source>
        <dbReference type="ARBA" id="ARBA00022840"/>
    </source>
</evidence>
<dbReference type="InterPro" id="IPR017959">
    <property type="entry name" value="Asn/Gln-tRNA_amidoTrfase_suB/E"/>
</dbReference>
<dbReference type="NCBIfam" id="TIGR00133">
    <property type="entry name" value="gatB"/>
    <property type="match status" value="1"/>
</dbReference>
<keyword evidence="4 10" id="KW-0547">Nucleotide-binding</keyword>
<evidence type="ECO:0000256" key="6">
    <source>
        <dbReference type="ARBA" id="ARBA00022917"/>
    </source>
</evidence>
<dbReference type="Pfam" id="PF02637">
    <property type="entry name" value="GatB_Yqey"/>
    <property type="match status" value="1"/>
</dbReference>
<dbReference type="InterPro" id="IPR018027">
    <property type="entry name" value="Asn/Gln_amidotransferase"/>
</dbReference>
<dbReference type="Gene3D" id="1.10.10.410">
    <property type="match status" value="1"/>
</dbReference>
<evidence type="ECO:0000259" key="11">
    <source>
        <dbReference type="SMART" id="SM00845"/>
    </source>
</evidence>
<dbReference type="HAMAP" id="MF_00121">
    <property type="entry name" value="GatB"/>
    <property type="match status" value="1"/>
</dbReference>
<dbReference type="EMBL" id="MHCO01000032">
    <property type="protein sequence ID" value="OGY23562.1"/>
    <property type="molecule type" value="Genomic_DNA"/>
</dbReference>
<evidence type="ECO:0000256" key="1">
    <source>
        <dbReference type="ARBA" id="ARBA00005306"/>
    </source>
</evidence>
<keyword evidence="3 10" id="KW-0436">Ligase</keyword>
<evidence type="ECO:0000256" key="10">
    <source>
        <dbReference type="HAMAP-Rule" id="MF_00121"/>
    </source>
</evidence>
<dbReference type="GO" id="GO:0005524">
    <property type="term" value="F:ATP binding"/>
    <property type="evidence" value="ECO:0007669"/>
    <property type="project" value="UniProtKB-KW"/>
</dbReference>
<comment type="similarity">
    <text evidence="1 10">Belongs to the GatB/GatE family. GatB subfamily.</text>
</comment>
<evidence type="ECO:0000256" key="9">
    <source>
        <dbReference type="ARBA" id="ARBA00047913"/>
    </source>
</evidence>
<comment type="catalytic activity">
    <reaction evidence="8 10">
        <text>L-aspartyl-tRNA(Asn) + L-glutamine + ATP + H2O = L-asparaginyl-tRNA(Asn) + L-glutamate + ADP + phosphate + 2 H(+)</text>
        <dbReference type="Rhea" id="RHEA:14513"/>
        <dbReference type="Rhea" id="RHEA-COMP:9674"/>
        <dbReference type="Rhea" id="RHEA-COMP:9677"/>
        <dbReference type="ChEBI" id="CHEBI:15377"/>
        <dbReference type="ChEBI" id="CHEBI:15378"/>
        <dbReference type="ChEBI" id="CHEBI:29985"/>
        <dbReference type="ChEBI" id="CHEBI:30616"/>
        <dbReference type="ChEBI" id="CHEBI:43474"/>
        <dbReference type="ChEBI" id="CHEBI:58359"/>
        <dbReference type="ChEBI" id="CHEBI:78515"/>
        <dbReference type="ChEBI" id="CHEBI:78516"/>
        <dbReference type="ChEBI" id="CHEBI:456216"/>
    </reaction>
</comment>
<dbReference type="GO" id="GO:0050566">
    <property type="term" value="F:asparaginyl-tRNA synthase (glutamine-hydrolyzing) activity"/>
    <property type="evidence" value="ECO:0007669"/>
    <property type="project" value="RHEA"/>
</dbReference>
<name>A0A1G1W7B0_9BACT</name>
<comment type="subunit">
    <text evidence="2 10">Heterotrimer of A, B and C subunits.</text>
</comment>
<dbReference type="PANTHER" id="PTHR11659">
    <property type="entry name" value="GLUTAMYL-TRNA GLN AMIDOTRANSFERASE SUBUNIT B MITOCHONDRIAL AND PROKARYOTIC PET112-RELATED"/>
    <property type="match status" value="1"/>
</dbReference>
<keyword evidence="5 10" id="KW-0067">ATP-binding</keyword>
<evidence type="ECO:0000256" key="7">
    <source>
        <dbReference type="ARBA" id="ARBA00024799"/>
    </source>
</evidence>
<dbReference type="InterPro" id="IPR023168">
    <property type="entry name" value="GatB_Yqey_C_2"/>
</dbReference>
<dbReference type="SUPFAM" id="SSF55931">
    <property type="entry name" value="Glutamine synthetase/guanido kinase"/>
    <property type="match status" value="1"/>
</dbReference>
<gene>
    <name evidence="10" type="primary">gatB</name>
    <name evidence="12" type="ORF">A2126_03045</name>
</gene>
<dbReference type="EC" id="6.3.5.-" evidence="10"/>
<dbReference type="InterPro" id="IPR006075">
    <property type="entry name" value="Asn/Gln-tRNA_Trfase_suB/E_cat"/>
</dbReference>
<dbReference type="NCBIfam" id="NF004014">
    <property type="entry name" value="PRK05477.1-4"/>
    <property type="match status" value="1"/>
</dbReference>
<evidence type="ECO:0000256" key="8">
    <source>
        <dbReference type="ARBA" id="ARBA00047380"/>
    </source>
</evidence>
<dbReference type="Proteomes" id="UP000178493">
    <property type="component" value="Unassembled WGS sequence"/>
</dbReference>
<evidence type="ECO:0000256" key="3">
    <source>
        <dbReference type="ARBA" id="ARBA00022598"/>
    </source>
</evidence>
<organism evidence="12 13">
    <name type="scientific">Candidatus Woykebacteria bacterium GWB1_45_5</name>
    <dbReference type="NCBI Taxonomy" id="1802592"/>
    <lineage>
        <taxon>Bacteria</taxon>
        <taxon>Candidatus Woykeibacteriota</taxon>
    </lineage>
</organism>
<dbReference type="AlphaFoldDB" id="A0A1G1W7B0"/>
<evidence type="ECO:0000256" key="4">
    <source>
        <dbReference type="ARBA" id="ARBA00022741"/>
    </source>
</evidence>
<comment type="catalytic activity">
    <reaction evidence="9 10">
        <text>L-glutamyl-tRNA(Gln) + L-glutamine + ATP + H2O = L-glutaminyl-tRNA(Gln) + L-glutamate + ADP + phosphate + H(+)</text>
        <dbReference type="Rhea" id="RHEA:17521"/>
        <dbReference type="Rhea" id="RHEA-COMP:9681"/>
        <dbReference type="Rhea" id="RHEA-COMP:9684"/>
        <dbReference type="ChEBI" id="CHEBI:15377"/>
        <dbReference type="ChEBI" id="CHEBI:15378"/>
        <dbReference type="ChEBI" id="CHEBI:29985"/>
        <dbReference type="ChEBI" id="CHEBI:30616"/>
        <dbReference type="ChEBI" id="CHEBI:43474"/>
        <dbReference type="ChEBI" id="CHEBI:58359"/>
        <dbReference type="ChEBI" id="CHEBI:78520"/>
        <dbReference type="ChEBI" id="CHEBI:78521"/>
        <dbReference type="ChEBI" id="CHEBI:456216"/>
    </reaction>
</comment>
<evidence type="ECO:0000256" key="2">
    <source>
        <dbReference type="ARBA" id="ARBA00011123"/>
    </source>
</evidence>
<dbReference type="NCBIfam" id="NF004012">
    <property type="entry name" value="PRK05477.1-2"/>
    <property type="match status" value="1"/>
</dbReference>